<keyword evidence="1" id="KW-0472">Membrane</keyword>
<comment type="caution">
    <text evidence="2">The sequence shown here is derived from an EMBL/GenBank/DDBJ whole genome shotgun (WGS) entry which is preliminary data.</text>
</comment>
<organism evidence="2 3">
    <name type="scientific">Meiothermus taiwanensis</name>
    <dbReference type="NCBI Taxonomy" id="172827"/>
    <lineage>
        <taxon>Bacteria</taxon>
        <taxon>Thermotogati</taxon>
        <taxon>Deinococcota</taxon>
        <taxon>Deinococci</taxon>
        <taxon>Thermales</taxon>
        <taxon>Thermaceae</taxon>
        <taxon>Meiothermus</taxon>
    </lineage>
</organism>
<name>A0A399E2S3_9DEIN</name>
<dbReference type="Proteomes" id="UP000266089">
    <property type="component" value="Unassembled WGS sequence"/>
</dbReference>
<dbReference type="RefSeq" id="WP_119361479.1">
    <property type="nucleotide sequence ID" value="NZ_JBHSXZ010000027.1"/>
</dbReference>
<evidence type="ECO:0000256" key="1">
    <source>
        <dbReference type="SAM" id="Phobius"/>
    </source>
</evidence>
<proteinExistence type="predicted"/>
<feature type="transmembrane region" description="Helical" evidence="1">
    <location>
        <begin position="132"/>
        <end position="152"/>
    </location>
</feature>
<keyword evidence="1" id="KW-0812">Transmembrane</keyword>
<feature type="transmembrane region" description="Helical" evidence="1">
    <location>
        <begin position="108"/>
        <end position="126"/>
    </location>
</feature>
<reference evidence="2 3" key="1">
    <citation type="submission" date="2018-08" db="EMBL/GenBank/DDBJ databases">
        <title>Meiothermus cateniformans JCM 15151 genome sequencing project.</title>
        <authorList>
            <person name="Da Costa M.S."/>
            <person name="Albuquerque L."/>
            <person name="Raposo P."/>
            <person name="Froufe H.J.C."/>
            <person name="Barroso C.S."/>
            <person name="Egas C."/>
        </authorList>
    </citation>
    <scope>NUCLEOTIDE SEQUENCE [LARGE SCALE GENOMIC DNA]</scope>
    <source>
        <strain evidence="2 3">JCM 15151</strain>
    </source>
</reference>
<feature type="transmembrane region" description="Helical" evidence="1">
    <location>
        <begin position="39"/>
        <end position="58"/>
    </location>
</feature>
<gene>
    <name evidence="2" type="ORF">Mcate_00668</name>
</gene>
<dbReference type="AlphaFoldDB" id="A0A399E2S3"/>
<dbReference type="OrthoDB" id="27516at2"/>
<accession>A0A399E2S3</accession>
<evidence type="ECO:0000313" key="3">
    <source>
        <dbReference type="Proteomes" id="UP000266089"/>
    </source>
</evidence>
<feature type="transmembrane region" description="Helical" evidence="1">
    <location>
        <begin position="64"/>
        <end position="87"/>
    </location>
</feature>
<dbReference type="EMBL" id="QWKX01000011">
    <property type="protein sequence ID" value="RIH78805.1"/>
    <property type="molecule type" value="Genomic_DNA"/>
</dbReference>
<sequence length="156" mass="16796">MAIDLLLALVFAVGAWALALVVSAEVSLSQAQNRLQSRINLGFTAATQVVYVLLVQTVGSWRDALLVISVMLLLAWYAMLGLSKAMSQNPTGARGNLFQRLELKGHRAFAFAVLVLMGAGALLGLFDPFLALTLTLPFGVALFCTLGVPHWVRKRA</sequence>
<keyword evidence="1" id="KW-1133">Transmembrane helix</keyword>
<protein>
    <submittedName>
        <fullName evidence="2">Uncharacterized protein</fullName>
    </submittedName>
</protein>
<feature type="transmembrane region" description="Helical" evidence="1">
    <location>
        <begin position="6"/>
        <end position="27"/>
    </location>
</feature>
<evidence type="ECO:0000313" key="2">
    <source>
        <dbReference type="EMBL" id="RIH78805.1"/>
    </source>
</evidence>